<dbReference type="Gene3D" id="1.25.40.10">
    <property type="entry name" value="Tetratricopeptide repeat domain"/>
    <property type="match status" value="2"/>
</dbReference>
<dbReference type="PANTHER" id="PTHR47691:SF3">
    <property type="entry name" value="HTH-TYPE TRANSCRIPTIONAL REGULATOR RV0890C-RELATED"/>
    <property type="match status" value="1"/>
</dbReference>
<evidence type="ECO:0000313" key="3">
    <source>
        <dbReference type="EMBL" id="MFC4907090.1"/>
    </source>
</evidence>
<dbReference type="RefSeq" id="WP_378252831.1">
    <property type="nucleotide sequence ID" value="NZ_JBHSIT010000002.1"/>
</dbReference>
<evidence type="ECO:0000313" key="4">
    <source>
        <dbReference type="Proteomes" id="UP001595872"/>
    </source>
</evidence>
<feature type="repeat" description="TPR" evidence="1">
    <location>
        <begin position="935"/>
        <end position="968"/>
    </location>
</feature>
<dbReference type="SUPFAM" id="SSF48452">
    <property type="entry name" value="TPR-like"/>
    <property type="match status" value="2"/>
</dbReference>
<dbReference type="PROSITE" id="PS50005">
    <property type="entry name" value="TPR"/>
    <property type="match status" value="1"/>
</dbReference>
<evidence type="ECO:0000259" key="2">
    <source>
        <dbReference type="Pfam" id="PF12770"/>
    </source>
</evidence>
<comment type="caution">
    <text evidence="3">The sequence shown here is derived from an EMBL/GenBank/DDBJ whole genome shotgun (WGS) entry which is preliminary data.</text>
</comment>
<feature type="domain" description="CHAT" evidence="2">
    <location>
        <begin position="67"/>
        <end position="349"/>
    </location>
</feature>
<dbReference type="Pfam" id="PF13424">
    <property type="entry name" value="TPR_12"/>
    <property type="match status" value="1"/>
</dbReference>
<proteinExistence type="predicted"/>
<reference evidence="4" key="1">
    <citation type="journal article" date="2019" name="Int. J. Syst. Evol. Microbiol.">
        <title>The Global Catalogue of Microorganisms (GCM) 10K type strain sequencing project: providing services to taxonomists for standard genome sequencing and annotation.</title>
        <authorList>
            <consortium name="The Broad Institute Genomics Platform"/>
            <consortium name="The Broad Institute Genome Sequencing Center for Infectious Disease"/>
            <person name="Wu L."/>
            <person name="Ma J."/>
        </authorList>
    </citation>
    <scope>NUCLEOTIDE SEQUENCE [LARGE SCALE GENOMIC DNA]</scope>
    <source>
        <strain evidence="4">KLKA75</strain>
    </source>
</reference>
<sequence>MAEATRLTFRDLDLMIREDAYGDCWVEAVGAPGARSEPVRLTLDDPQIITWVRRFRNGEADAETAKALGRALWTAVFSDQIAMLWDRMRGTLGRQTALRVRLDIRKAFLANLPWELMRPDAAVEDEIALAFSPRRLITRCAYDLGPRSGFGAPDQLRILVAVATPDDQERFDWEAVVHAVERSLAREVSAGRAVVDVVSRTTKGALDDALLEGCDVLHFVGHGRFAHEESCLLLETREHGSRPLDARELGRMLAGTGVRLFVATACNLAAASLLDPRLGIADAALHADVPAVVAMQGYFSDRESAAFSQGFYTALINGEPLETCVTEGRARIFSDVNGWRSNWAAPVLYTNVQDGLLFDHFATPDGRGDAPAQPRRTLVESLPTPWYEVLWHRDDELRRIIDAITAERPQRVVVIEGEPGTGSSSLALEAARRCLDASRNRPPSRQTFAGAIWVSGRRPPLQAPPPVRRTMGWSIEDLYRRLDEALPTPGLAEAGPDERWDLLRAALRQERYLIVIDDFDELRGLNLEQLVDRVPEPTVLLVTTHEPLVTTHELQAAGGLRISAGHFAAGDAADLFRRMARSLDVAGNLGALSERIGRASGNTLVLRLLAGRLTAGLGVRLPAPPEHPSAAPDTELLRRLISDCLDGCSEGERSLLETIAIFPEPIGLTDLAELTRRPAPELVTMLGRLGRLGLAQFDDGATVQMARRIRLEVLRDLTDEGAEARITEAVEDMLEILDGASAKPGGVQPRRTRAQVGNALWAASQAHALHDWKGVLSYRDRLHESLFRQGMWRAGVRLGKWAYDAADRIDDDESQAWCALYPLARHCFYRKDYDQARLWSERALDKFTRLGQGHGIACAKRYLGRVMAVTGRPTDALRLYREGLGEQDVHADMRGHLITAIAEHDQRRGELEAARDGYEKARAIYSALQDDIGMGTAEHHLGEIALAFDQFEEAREHMNRALRLFERNDWLERCGQALKSLAELEQRAGDEDRARGYLRHAEHALKQHGAWAELAGVGARLAGLGFHDPAQGVPLGALGAADLARLVGDTDWMRCLWRNPVGAFALQCPVAGCPERRIVHDRWEENWPHCLHHHERLVQIVADGAVG</sequence>
<dbReference type="InterPro" id="IPR019734">
    <property type="entry name" value="TPR_rpt"/>
</dbReference>
<name>A0ABV9TV36_9ACTN</name>
<gene>
    <name evidence="3" type="ORF">ACFPCY_07150</name>
</gene>
<dbReference type="SUPFAM" id="SSF52540">
    <property type="entry name" value="P-loop containing nucleoside triphosphate hydrolases"/>
    <property type="match status" value="1"/>
</dbReference>
<dbReference type="InterPro" id="IPR024983">
    <property type="entry name" value="CHAT_dom"/>
</dbReference>
<accession>A0ABV9TV36</accession>
<dbReference type="Proteomes" id="UP001595872">
    <property type="component" value="Unassembled WGS sequence"/>
</dbReference>
<keyword evidence="1" id="KW-0802">TPR repeat</keyword>
<dbReference type="InterPro" id="IPR027417">
    <property type="entry name" value="P-loop_NTPase"/>
</dbReference>
<organism evidence="3 4">
    <name type="scientific">Actinomadura gamaensis</name>
    <dbReference type="NCBI Taxonomy" id="1763541"/>
    <lineage>
        <taxon>Bacteria</taxon>
        <taxon>Bacillati</taxon>
        <taxon>Actinomycetota</taxon>
        <taxon>Actinomycetes</taxon>
        <taxon>Streptosporangiales</taxon>
        <taxon>Thermomonosporaceae</taxon>
        <taxon>Actinomadura</taxon>
    </lineage>
</organism>
<protein>
    <submittedName>
        <fullName evidence="3">CHAT domain-containing protein</fullName>
    </submittedName>
</protein>
<dbReference type="Pfam" id="PF12770">
    <property type="entry name" value="CHAT"/>
    <property type="match status" value="1"/>
</dbReference>
<dbReference type="PANTHER" id="PTHR47691">
    <property type="entry name" value="REGULATOR-RELATED"/>
    <property type="match status" value="1"/>
</dbReference>
<evidence type="ECO:0000256" key="1">
    <source>
        <dbReference type="PROSITE-ProRule" id="PRU00339"/>
    </source>
</evidence>
<keyword evidence="4" id="KW-1185">Reference proteome</keyword>
<dbReference type="Gene3D" id="3.40.50.300">
    <property type="entry name" value="P-loop containing nucleotide triphosphate hydrolases"/>
    <property type="match status" value="1"/>
</dbReference>
<dbReference type="EMBL" id="JBHSIT010000002">
    <property type="protein sequence ID" value="MFC4907090.1"/>
    <property type="molecule type" value="Genomic_DNA"/>
</dbReference>
<dbReference type="InterPro" id="IPR011990">
    <property type="entry name" value="TPR-like_helical_dom_sf"/>
</dbReference>